<keyword evidence="7" id="KW-1185">Reference proteome</keyword>
<feature type="transmembrane region" description="Helical" evidence="5">
    <location>
        <begin position="56"/>
        <end position="83"/>
    </location>
</feature>
<dbReference type="PANTHER" id="PTHR21676">
    <property type="entry name" value="PROTEIN STUM"/>
    <property type="match status" value="1"/>
</dbReference>
<evidence type="ECO:0000313" key="7">
    <source>
        <dbReference type="Proteomes" id="UP000276133"/>
    </source>
</evidence>
<evidence type="ECO:0000256" key="3">
    <source>
        <dbReference type="ARBA" id="ARBA00022989"/>
    </source>
</evidence>
<gene>
    <name evidence="6" type="ORF">BpHYR1_004482</name>
</gene>
<dbReference type="InterPro" id="IPR026673">
    <property type="entry name" value="SPEC3/Stum"/>
</dbReference>
<protein>
    <submittedName>
        <fullName evidence="6">Stum-like protein</fullName>
    </submittedName>
</protein>
<sequence length="176" mass="20116">MLECLLNSFNHWISEMKENEISVNDISREKKSNEENEKNEVKSSFFHKAIPFMPKYLAIICCILNILIPGFGTLISSFSIFCCAKHKCETNMRAFWTNILAFVLQLCSAVILIGWVWSIKYGLLFVHLSDKTDESSLDAELPIYVRRHSSMDASLTYNAKPRLSAIALAKVKEEET</sequence>
<dbReference type="Pfam" id="PF15795">
    <property type="entry name" value="Spec3"/>
    <property type="match status" value="1"/>
</dbReference>
<name>A0A3M7S9L3_BRAPC</name>
<dbReference type="EMBL" id="REGN01001795">
    <property type="protein sequence ID" value="RNA32472.1"/>
    <property type="molecule type" value="Genomic_DNA"/>
</dbReference>
<evidence type="ECO:0000256" key="1">
    <source>
        <dbReference type="ARBA" id="ARBA00004141"/>
    </source>
</evidence>
<evidence type="ECO:0000256" key="5">
    <source>
        <dbReference type="SAM" id="Phobius"/>
    </source>
</evidence>
<reference evidence="6 7" key="1">
    <citation type="journal article" date="2018" name="Sci. Rep.">
        <title>Genomic signatures of local adaptation to the degree of environmental predictability in rotifers.</title>
        <authorList>
            <person name="Franch-Gras L."/>
            <person name="Hahn C."/>
            <person name="Garcia-Roger E.M."/>
            <person name="Carmona M.J."/>
            <person name="Serra M."/>
            <person name="Gomez A."/>
        </authorList>
    </citation>
    <scope>NUCLEOTIDE SEQUENCE [LARGE SCALE GENOMIC DNA]</scope>
    <source>
        <strain evidence="6">HYR1</strain>
    </source>
</reference>
<dbReference type="Proteomes" id="UP000276133">
    <property type="component" value="Unassembled WGS sequence"/>
</dbReference>
<dbReference type="AlphaFoldDB" id="A0A3M7S9L3"/>
<keyword evidence="4 5" id="KW-0472">Membrane</keyword>
<dbReference type="GO" id="GO:0016020">
    <property type="term" value="C:membrane"/>
    <property type="evidence" value="ECO:0007669"/>
    <property type="project" value="UniProtKB-SubCell"/>
</dbReference>
<keyword evidence="3 5" id="KW-1133">Transmembrane helix</keyword>
<proteinExistence type="predicted"/>
<feature type="transmembrane region" description="Helical" evidence="5">
    <location>
        <begin position="95"/>
        <end position="117"/>
    </location>
</feature>
<accession>A0A3M7S9L3</accession>
<organism evidence="6 7">
    <name type="scientific">Brachionus plicatilis</name>
    <name type="common">Marine rotifer</name>
    <name type="synonym">Brachionus muelleri</name>
    <dbReference type="NCBI Taxonomy" id="10195"/>
    <lineage>
        <taxon>Eukaryota</taxon>
        <taxon>Metazoa</taxon>
        <taxon>Spiralia</taxon>
        <taxon>Gnathifera</taxon>
        <taxon>Rotifera</taxon>
        <taxon>Eurotatoria</taxon>
        <taxon>Monogononta</taxon>
        <taxon>Pseudotrocha</taxon>
        <taxon>Ploima</taxon>
        <taxon>Brachionidae</taxon>
        <taxon>Brachionus</taxon>
    </lineage>
</organism>
<dbReference type="PANTHER" id="PTHR21676:SF1">
    <property type="entry name" value="PROTEIN STUM HOMOLOG"/>
    <property type="match status" value="1"/>
</dbReference>
<keyword evidence="2 5" id="KW-0812">Transmembrane</keyword>
<evidence type="ECO:0000256" key="2">
    <source>
        <dbReference type="ARBA" id="ARBA00022692"/>
    </source>
</evidence>
<comment type="caution">
    <text evidence="6">The sequence shown here is derived from an EMBL/GenBank/DDBJ whole genome shotgun (WGS) entry which is preliminary data.</text>
</comment>
<dbReference type="OrthoDB" id="361532at2759"/>
<comment type="subcellular location">
    <subcellularLocation>
        <location evidence="1">Membrane</location>
        <topology evidence="1">Multi-pass membrane protein</topology>
    </subcellularLocation>
</comment>
<evidence type="ECO:0000313" key="6">
    <source>
        <dbReference type="EMBL" id="RNA32472.1"/>
    </source>
</evidence>
<evidence type="ECO:0000256" key="4">
    <source>
        <dbReference type="ARBA" id="ARBA00023136"/>
    </source>
</evidence>